<dbReference type="EMBL" id="HBEA01014026">
    <property type="protein sequence ID" value="CAD8261203.1"/>
    <property type="molecule type" value="Transcribed_RNA"/>
</dbReference>
<keyword evidence="4" id="KW-0539">Nucleus</keyword>
<feature type="region of interest" description="Disordered" evidence="6">
    <location>
        <begin position="340"/>
        <end position="503"/>
    </location>
</feature>
<evidence type="ECO:0000256" key="5">
    <source>
        <dbReference type="PROSITE-ProRule" id="PRU00176"/>
    </source>
</evidence>
<feature type="domain" description="RRM" evidence="7">
    <location>
        <begin position="175"/>
        <end position="300"/>
    </location>
</feature>
<sequence>MSDVREGLTIFVRNIPFDCTREQLKEAFEQFAEVATCALVKDPETNLLRGSAFVKMKNKEGVEEILAAAEVDELSDGISLNGRLLRCSLAVPRNEAKALSAESARTNASTGKDKRNLYLLDEGRMLAKGLDDDDKSLESESERIGMHPSDAKKRTLSHRENKQKLKNPLFFVNGRRLSIRNLDYDVDDSELRELADKAAREGLQKVSAKDIRKHLTAQGRPPDAIRSDELQVSYWVEDQKSGKAQSNTVASVKVMRDMDHPKKLSRGFGFVEFTSHVAALAALRMLNNNPNEAYVKYAQGKGRVKKKARGAHPPRLIVEFVVENHRKMQEQQKRREMLLRQRETAPKGPAKDGGATPREKRSRGARQRERRRQQRASSEQQGATDQKSGGGHDRTDRRKAKRPKNAMSRAAAKPAKRTSSRAVEAEERFDETVKREADLMASTERGRKKRKRKGAEEHKKEQNIDSLVRSYKEKLFGKEVETPKDKEQSPKKRRVSEGKRWFD</sequence>
<dbReference type="PROSITE" id="PS50102">
    <property type="entry name" value="RRM"/>
    <property type="match status" value="2"/>
</dbReference>
<organism evidence="8">
    <name type="scientific">Pinguiococcus pyrenoidosus</name>
    <dbReference type="NCBI Taxonomy" id="172671"/>
    <lineage>
        <taxon>Eukaryota</taxon>
        <taxon>Sar</taxon>
        <taxon>Stramenopiles</taxon>
        <taxon>Ochrophyta</taxon>
        <taxon>Pinguiophyceae</taxon>
        <taxon>Pinguiochrysidales</taxon>
        <taxon>Pinguiochrysidaceae</taxon>
        <taxon>Pinguiococcus</taxon>
    </lineage>
</organism>
<feature type="compositionally biased region" description="Basic residues" evidence="6">
    <location>
        <begin position="360"/>
        <end position="374"/>
    </location>
</feature>
<dbReference type="PANTHER" id="PTHR48039">
    <property type="entry name" value="RNA-BINDING MOTIF PROTEIN 14B"/>
    <property type="match status" value="1"/>
</dbReference>
<evidence type="ECO:0000259" key="7">
    <source>
        <dbReference type="PROSITE" id="PS50102"/>
    </source>
</evidence>
<dbReference type="Pfam" id="PF00076">
    <property type="entry name" value="RRM_1"/>
    <property type="match status" value="2"/>
</dbReference>
<dbReference type="CDD" id="cd12415">
    <property type="entry name" value="RRM3_RBM28_like"/>
    <property type="match status" value="1"/>
</dbReference>
<accession>A0A7R9YDH0</accession>
<feature type="compositionally biased region" description="Basic and acidic residues" evidence="6">
    <location>
        <begin position="423"/>
        <end position="438"/>
    </location>
</feature>
<protein>
    <recommendedName>
        <fullName evidence="7">RRM domain-containing protein</fullName>
    </recommendedName>
</protein>
<evidence type="ECO:0000256" key="6">
    <source>
        <dbReference type="SAM" id="MobiDB-lite"/>
    </source>
</evidence>
<dbReference type="SMART" id="SM00360">
    <property type="entry name" value="RRM"/>
    <property type="match status" value="2"/>
</dbReference>
<keyword evidence="2" id="KW-0677">Repeat</keyword>
<feature type="compositionally biased region" description="Basic and acidic residues" evidence="6">
    <location>
        <begin position="136"/>
        <end position="159"/>
    </location>
</feature>
<keyword evidence="3 5" id="KW-0694">RNA-binding</keyword>
<dbReference type="InterPro" id="IPR035979">
    <property type="entry name" value="RBD_domain_sf"/>
</dbReference>
<proteinExistence type="predicted"/>
<dbReference type="AlphaFoldDB" id="A0A7R9YDH0"/>
<feature type="compositionally biased region" description="Basic and acidic residues" evidence="6">
    <location>
        <begin position="470"/>
        <end position="503"/>
    </location>
</feature>
<evidence type="ECO:0000313" key="8">
    <source>
        <dbReference type="EMBL" id="CAD8261203.1"/>
    </source>
</evidence>
<dbReference type="InterPro" id="IPR000504">
    <property type="entry name" value="RRM_dom"/>
</dbReference>
<name>A0A7R9YDH0_9STRA</name>
<gene>
    <name evidence="8" type="ORF">PPYR1160_LOCUS10705</name>
</gene>
<dbReference type="GO" id="GO:0005730">
    <property type="term" value="C:nucleolus"/>
    <property type="evidence" value="ECO:0007669"/>
    <property type="project" value="TreeGrafter"/>
</dbReference>
<dbReference type="Gene3D" id="3.30.70.330">
    <property type="match status" value="2"/>
</dbReference>
<dbReference type="InterPro" id="IPR051945">
    <property type="entry name" value="RRM_MRD1_RNA_proc_ribogen"/>
</dbReference>
<dbReference type="InterPro" id="IPR012677">
    <property type="entry name" value="Nucleotide-bd_a/b_plait_sf"/>
</dbReference>
<reference evidence="8" key="1">
    <citation type="submission" date="2021-01" db="EMBL/GenBank/DDBJ databases">
        <authorList>
            <person name="Corre E."/>
            <person name="Pelletier E."/>
            <person name="Niang G."/>
            <person name="Scheremetjew M."/>
            <person name="Finn R."/>
            <person name="Kale V."/>
            <person name="Holt S."/>
            <person name="Cochrane G."/>
            <person name="Meng A."/>
            <person name="Brown T."/>
            <person name="Cohen L."/>
        </authorList>
    </citation>
    <scope>NUCLEOTIDE SEQUENCE</scope>
    <source>
        <strain evidence="8">CCMP2078</strain>
    </source>
</reference>
<evidence type="ECO:0000256" key="1">
    <source>
        <dbReference type="ARBA" id="ARBA00004123"/>
    </source>
</evidence>
<feature type="region of interest" description="Disordered" evidence="6">
    <location>
        <begin position="131"/>
        <end position="159"/>
    </location>
</feature>
<feature type="domain" description="RRM" evidence="7">
    <location>
        <begin position="8"/>
        <end position="92"/>
    </location>
</feature>
<comment type="subcellular location">
    <subcellularLocation>
        <location evidence="1">Nucleus</location>
    </subcellularLocation>
</comment>
<feature type="compositionally biased region" description="Basic and acidic residues" evidence="6">
    <location>
        <begin position="454"/>
        <end position="463"/>
    </location>
</feature>
<evidence type="ECO:0000256" key="2">
    <source>
        <dbReference type="ARBA" id="ARBA00022737"/>
    </source>
</evidence>
<evidence type="ECO:0000256" key="4">
    <source>
        <dbReference type="ARBA" id="ARBA00023242"/>
    </source>
</evidence>
<dbReference type="SUPFAM" id="SSF54928">
    <property type="entry name" value="RNA-binding domain, RBD"/>
    <property type="match status" value="2"/>
</dbReference>
<evidence type="ECO:0000256" key="3">
    <source>
        <dbReference type="ARBA" id="ARBA00022884"/>
    </source>
</evidence>
<dbReference type="GO" id="GO:0003729">
    <property type="term" value="F:mRNA binding"/>
    <property type="evidence" value="ECO:0007669"/>
    <property type="project" value="TreeGrafter"/>
</dbReference>
<dbReference type="PANTHER" id="PTHR48039:SF5">
    <property type="entry name" value="RNA-BINDING PROTEIN 28"/>
    <property type="match status" value="1"/>
</dbReference>